<evidence type="ECO:0008006" key="3">
    <source>
        <dbReference type="Google" id="ProtNLM"/>
    </source>
</evidence>
<gene>
    <name evidence="1" type="ORF">FPH17_01750</name>
</gene>
<sequence>MQIPGLSDLTAQANAQIQAANTQIQQQAGLFNPQSAAQVDAVNQQLGKFGADLATVASGLALIVRTTDLVTLW</sequence>
<accession>A0ABY3E8K9</accession>
<name>A0ABY3E8K9_9CORY</name>
<evidence type="ECO:0000313" key="1">
    <source>
        <dbReference type="EMBL" id="TSJ76337.1"/>
    </source>
</evidence>
<comment type="caution">
    <text evidence="1">The sequence shown here is derived from an EMBL/GenBank/DDBJ whole genome shotgun (WGS) entry which is preliminary data.</text>
</comment>
<dbReference type="Proteomes" id="UP000320747">
    <property type="component" value="Unassembled WGS sequence"/>
</dbReference>
<reference evidence="1 2" key="1">
    <citation type="submission" date="2019-07" db="EMBL/GenBank/DDBJ databases">
        <title>Draft genome of Corynebacterium godavarianum and other related strains.</title>
        <authorList>
            <person name="Bernier A.-M."/>
            <person name="Bernard K."/>
        </authorList>
    </citation>
    <scope>NUCLEOTIDE SEQUENCE [LARGE SCALE GENOMIC DNA]</scope>
    <source>
        <strain evidence="1 2">LMG 29598</strain>
    </source>
</reference>
<proteinExistence type="predicted"/>
<dbReference type="RefSeq" id="WP_154878441.1">
    <property type="nucleotide sequence ID" value="NZ_JAADJX010000001.1"/>
</dbReference>
<keyword evidence="2" id="KW-1185">Reference proteome</keyword>
<protein>
    <recommendedName>
        <fullName evidence="3">WXG100 family type VII secretion target</fullName>
    </recommendedName>
</protein>
<dbReference type="EMBL" id="VMHH01000001">
    <property type="protein sequence ID" value="TSJ76337.1"/>
    <property type="molecule type" value="Genomic_DNA"/>
</dbReference>
<organism evidence="1 2">
    <name type="scientific">Corynebacterium godavarianum</name>
    <dbReference type="NCBI Taxonomy" id="2054421"/>
    <lineage>
        <taxon>Bacteria</taxon>
        <taxon>Bacillati</taxon>
        <taxon>Actinomycetota</taxon>
        <taxon>Actinomycetes</taxon>
        <taxon>Mycobacteriales</taxon>
        <taxon>Corynebacteriaceae</taxon>
        <taxon>Corynebacterium</taxon>
    </lineage>
</organism>
<evidence type="ECO:0000313" key="2">
    <source>
        <dbReference type="Proteomes" id="UP000320747"/>
    </source>
</evidence>